<dbReference type="OMA" id="RLCWGEK"/>
<evidence type="ECO:0000313" key="2">
    <source>
        <dbReference type="Proteomes" id="UP000015100"/>
    </source>
</evidence>
<comment type="caution">
    <text evidence="1">The sequence shown here is derived from an EMBL/GenBank/DDBJ whole genome shotgun (WGS) entry which is preliminary data.</text>
</comment>
<keyword evidence="2" id="KW-1185">Reference proteome</keyword>
<dbReference type="EMBL" id="AQGS01000047">
    <property type="protein sequence ID" value="EPS44420.1"/>
    <property type="molecule type" value="Genomic_DNA"/>
</dbReference>
<dbReference type="AlphaFoldDB" id="S8ANA5"/>
<dbReference type="HOGENOM" id="CLU_059948_0_0_1"/>
<evidence type="ECO:0000313" key="1">
    <source>
        <dbReference type="EMBL" id="EPS44420.1"/>
    </source>
</evidence>
<gene>
    <name evidence="1" type="ORF">H072_1614</name>
</gene>
<dbReference type="STRING" id="1284197.S8ANA5"/>
<dbReference type="OrthoDB" id="5120991at2759"/>
<dbReference type="InterPro" id="IPR036181">
    <property type="entry name" value="MIT_dom_sf"/>
</dbReference>
<accession>S8ANA5</accession>
<proteinExistence type="predicted"/>
<organism evidence="1 2">
    <name type="scientific">Dactylellina haptotyla (strain CBS 200.50)</name>
    <name type="common">Nematode-trapping fungus</name>
    <name type="synonym">Monacrosporium haptotylum</name>
    <dbReference type="NCBI Taxonomy" id="1284197"/>
    <lineage>
        <taxon>Eukaryota</taxon>
        <taxon>Fungi</taxon>
        <taxon>Dikarya</taxon>
        <taxon>Ascomycota</taxon>
        <taxon>Pezizomycotina</taxon>
        <taxon>Orbiliomycetes</taxon>
        <taxon>Orbiliales</taxon>
        <taxon>Orbiliaceae</taxon>
        <taxon>Dactylellina</taxon>
    </lineage>
</organism>
<dbReference type="Proteomes" id="UP000015100">
    <property type="component" value="Unassembled WGS sequence"/>
</dbReference>
<protein>
    <submittedName>
        <fullName evidence="1">Uncharacterized protein</fullName>
    </submittedName>
</protein>
<reference evidence="2" key="2">
    <citation type="submission" date="2013-04" db="EMBL/GenBank/DDBJ databases">
        <title>Genomic mechanisms accounting for the adaptation to parasitism in nematode-trapping fungi.</title>
        <authorList>
            <person name="Ahren D.G."/>
        </authorList>
    </citation>
    <scope>NUCLEOTIDE SEQUENCE [LARGE SCALE GENOMIC DNA]</scope>
    <source>
        <strain evidence="2">CBS 200.50</strain>
    </source>
</reference>
<dbReference type="eggNOG" id="ENOG502SF0E">
    <property type="taxonomic scope" value="Eukaryota"/>
</dbReference>
<dbReference type="SUPFAM" id="SSF116846">
    <property type="entry name" value="MIT domain"/>
    <property type="match status" value="1"/>
</dbReference>
<reference evidence="1 2" key="1">
    <citation type="journal article" date="2013" name="PLoS Genet.">
        <title>Genomic mechanisms accounting for the adaptation to parasitism in nematode-trapping fungi.</title>
        <authorList>
            <person name="Meerupati T."/>
            <person name="Andersson K.M."/>
            <person name="Friman E."/>
            <person name="Kumar D."/>
            <person name="Tunlid A."/>
            <person name="Ahren D."/>
        </authorList>
    </citation>
    <scope>NUCLEOTIDE SEQUENCE [LARGE SCALE GENOMIC DNA]</scope>
    <source>
        <strain evidence="1 2">CBS 200.50</strain>
    </source>
</reference>
<name>S8ANA5_DACHA</name>
<sequence length="355" mass="39511">MANIQDSEIIHNSNSAFFEEHYGNFDEALSLHEAAISGLNSIIKNASGEETRSIAQNQANFHNSRLPLLRSILEQKNGSLPVILPTFQSAEDSILSGCSGRTAIGLEEPLLCQYLLERFENPDLSPPSQIKQLMQPSIPPYAPTLDPSLPSKKYQIIVEADSLNSSYWLKAHPVGHPDQICYTLRASRWAKEQLDNVSFYRSTEFAKPCISVNIASVQATGNKAFASLKGRPIEYITANSIRPVVEMPDILEERPWGPQKFLYGGRNFAWVTPETLNGLQLPVLYETESVWSETKKNERKEHAVVGKRLCWGDFKSGIETAATVEIAGGVDQLFEELLLASQMTKLAIFLFGHDS</sequence>